<evidence type="ECO:0000256" key="1">
    <source>
        <dbReference type="SAM" id="SignalP"/>
    </source>
</evidence>
<evidence type="ECO:0000313" key="3">
    <source>
        <dbReference type="Proteomes" id="UP001164653"/>
    </source>
</evidence>
<sequence length="261" mass="28767">MKLAAVLALILLTPCYIQASVVILNGLSHTHTLSSVDTPVQGVIRVKNEGPKESRIVVYRQDLVPECGKGFSYPQAGSHARSLGNALKTNVDEKLLASNEEYDLRYVIGMDKDKTSPGTYWEVVMVEVGEPIRERQKNGIEVSSSVRYAIQVIVDVASFESPELTYENVTFNKVPDQQGSLNITLKNKGVFGIRASVVLEVYDASGNKVKTTEPINRMLYPGHCSTFEIALNNLPRGKYDCVIVADTKQDLFGSNISLQIE</sequence>
<proteinExistence type="predicted"/>
<keyword evidence="3" id="KW-1185">Reference proteome</keyword>
<feature type="signal peptide" evidence="1">
    <location>
        <begin position="1"/>
        <end position="19"/>
    </location>
</feature>
<protein>
    <recommendedName>
        <fullName evidence="4">DUF3324 domain-containing protein</fullName>
    </recommendedName>
</protein>
<organism evidence="2 3">
    <name type="scientific">Dyadobacter pollutisoli</name>
    <dbReference type="NCBI Taxonomy" id="2910158"/>
    <lineage>
        <taxon>Bacteria</taxon>
        <taxon>Pseudomonadati</taxon>
        <taxon>Bacteroidota</taxon>
        <taxon>Cytophagia</taxon>
        <taxon>Cytophagales</taxon>
        <taxon>Spirosomataceae</taxon>
        <taxon>Dyadobacter</taxon>
    </lineage>
</organism>
<dbReference type="AlphaFoldDB" id="A0A9E8SPG4"/>
<dbReference type="KEGG" id="dpf:ON006_12210"/>
<gene>
    <name evidence="2" type="ORF">ON006_12210</name>
</gene>
<dbReference type="Proteomes" id="UP001164653">
    <property type="component" value="Chromosome"/>
</dbReference>
<dbReference type="EMBL" id="CP112998">
    <property type="protein sequence ID" value="WAC14701.1"/>
    <property type="molecule type" value="Genomic_DNA"/>
</dbReference>
<name>A0A9E8SPG4_9BACT</name>
<accession>A0A9E8SPG4</accession>
<evidence type="ECO:0000313" key="2">
    <source>
        <dbReference type="EMBL" id="WAC14701.1"/>
    </source>
</evidence>
<feature type="chain" id="PRO_5039199045" description="DUF3324 domain-containing protein" evidence="1">
    <location>
        <begin position="20"/>
        <end position="261"/>
    </location>
</feature>
<dbReference type="RefSeq" id="WP_244820068.1">
    <property type="nucleotide sequence ID" value="NZ_CP112998.1"/>
</dbReference>
<reference evidence="2" key="1">
    <citation type="submission" date="2022-11" db="EMBL/GenBank/DDBJ databases">
        <title>Dyadobacter pollutisoli sp. nov., isolated from plastic dumped soil.</title>
        <authorList>
            <person name="Kim J.M."/>
            <person name="Kim K.R."/>
            <person name="Lee J.K."/>
            <person name="Hao L."/>
            <person name="Jeon C.O."/>
        </authorList>
    </citation>
    <scope>NUCLEOTIDE SEQUENCE</scope>
    <source>
        <strain evidence="2">U1</strain>
    </source>
</reference>
<evidence type="ECO:0008006" key="4">
    <source>
        <dbReference type="Google" id="ProtNLM"/>
    </source>
</evidence>
<keyword evidence="1" id="KW-0732">Signal</keyword>